<dbReference type="KEGG" id="acip:CBP36_18970"/>
<keyword evidence="1" id="KW-0732">Signal</keyword>
<evidence type="ECO:0000313" key="4">
    <source>
        <dbReference type="Proteomes" id="UP000194440"/>
    </source>
</evidence>
<accession>A0A240UJ15</accession>
<dbReference type="RefSeq" id="WP_086928893.1">
    <property type="nucleotide sequence ID" value="NZ_CP021363.1"/>
</dbReference>
<keyword evidence="4" id="KW-1185">Reference proteome</keyword>
<dbReference type="Proteomes" id="UP000194440">
    <property type="component" value="Plasmid pACP4.1"/>
</dbReference>
<geneLocation type="plasmid" evidence="2 4">
    <name>pACP4.1</name>
</geneLocation>
<feature type="chain" id="PRO_5011912985" evidence="1">
    <location>
        <begin position="22"/>
        <end position="240"/>
    </location>
</feature>
<evidence type="ECO:0000313" key="3">
    <source>
        <dbReference type="EMBL" id="ART61289.1"/>
    </source>
</evidence>
<dbReference type="EMBL" id="CP021367">
    <property type="protein sequence ID" value="ART61063.1"/>
    <property type="molecule type" value="Genomic_DNA"/>
</dbReference>
<evidence type="ECO:0000313" key="2">
    <source>
        <dbReference type="EMBL" id="ART61063.1"/>
    </source>
</evidence>
<reference evidence="2" key="1">
    <citation type="submission" date="2017-05" db="EMBL/GenBank/DDBJ databases">
        <title>Polyphasic characterization of four soil-derived phenanthrene-degrading Acidovorax strains and proposal of Acidovorax phenanthrenivorans sp. nov.</title>
        <authorList>
            <person name="Singleton D.R."/>
            <person name="Lee J."/>
            <person name="Dickey A.N."/>
            <person name="Stroud A."/>
            <person name="Scholl E.H."/>
            <person name="Wright F.A."/>
            <person name="Aitken M.D."/>
        </authorList>
    </citation>
    <scope>NUCLEOTIDE SEQUENCE [LARGE SCALE GENOMIC DNA]</scope>
    <source>
        <strain evidence="2">P4</strain>
        <plasmid evidence="2">pACP4.1</plasmid>
    </source>
</reference>
<organism evidence="2 4">
    <name type="scientific">Acidovorax carolinensis</name>
    <dbReference type="NCBI Taxonomy" id="553814"/>
    <lineage>
        <taxon>Bacteria</taxon>
        <taxon>Pseudomonadati</taxon>
        <taxon>Pseudomonadota</taxon>
        <taxon>Betaproteobacteria</taxon>
        <taxon>Burkholderiales</taxon>
        <taxon>Comamonadaceae</taxon>
        <taxon>Acidovorax</taxon>
    </lineage>
</organism>
<sequence>MKIKTVFAALAAFLFSTFASAGFFDNLDIDGAKKNLEIYSQVKDKALVDHFYILSDDGKKASLQSEIEKESNFRFRKLTTGSITVRRQIFSADNLAEIHAEMREFARPPQADLMGRRYVEFAHSRGNTVRQYSPAMGEIFNRMFEQNLEFKPAQNVATFNKAENALIEFSPDGKIVSLMMRAHQAIHNLSTRSYQYVTIIFGSDNGQLVENRISNSVFSDTFQRAVTPDVRAGAQDGFLK</sequence>
<name>A0A240UJ15_9BURK</name>
<gene>
    <name evidence="2" type="ORF">CBP36_18970</name>
    <name evidence="3" type="ORF">CBP36_20205</name>
</gene>
<dbReference type="OrthoDB" id="10013477at2"/>
<dbReference type="AlphaFoldDB" id="A0A240UJ15"/>
<proteinExistence type="predicted"/>
<protein>
    <submittedName>
        <fullName evidence="2">Uncharacterized protein</fullName>
    </submittedName>
</protein>
<dbReference type="KEGG" id="acip:CBP36_20205"/>
<feature type="signal peptide" evidence="1">
    <location>
        <begin position="1"/>
        <end position="21"/>
    </location>
</feature>
<dbReference type="EMBL" id="CP021367">
    <property type="protein sequence ID" value="ART61289.1"/>
    <property type="molecule type" value="Genomic_DNA"/>
</dbReference>
<keyword evidence="2" id="KW-0614">Plasmid</keyword>
<dbReference type="KEGG" id="acis:CBP35_20185"/>
<evidence type="ECO:0000256" key="1">
    <source>
        <dbReference type="SAM" id="SignalP"/>
    </source>
</evidence>